<dbReference type="Proteomes" id="UP000011668">
    <property type="component" value="Unassembled WGS sequence"/>
</dbReference>
<organism evidence="1 2">
    <name type="scientific">Thanatephorus cucumeris (strain AG1-IA)</name>
    <name type="common">Rice sheath blight fungus</name>
    <name type="synonym">Rhizoctonia solani</name>
    <dbReference type="NCBI Taxonomy" id="983506"/>
    <lineage>
        <taxon>Eukaryota</taxon>
        <taxon>Fungi</taxon>
        <taxon>Dikarya</taxon>
        <taxon>Basidiomycota</taxon>
        <taxon>Agaricomycotina</taxon>
        <taxon>Agaricomycetes</taxon>
        <taxon>Cantharellales</taxon>
        <taxon>Ceratobasidiaceae</taxon>
        <taxon>Rhizoctonia</taxon>
        <taxon>Rhizoctonia solani AG-1</taxon>
    </lineage>
</organism>
<protein>
    <submittedName>
        <fullName evidence="1">Uncharacterized protein</fullName>
    </submittedName>
</protein>
<accession>L8X084</accession>
<comment type="caution">
    <text evidence="1">The sequence shown here is derived from an EMBL/GenBank/DDBJ whole genome shotgun (WGS) entry which is preliminary data.</text>
</comment>
<sequence length="337" mass="38424">MACILLQSAWDCEEASRSDLLNKHIRSCTTARWGSLDCSSCVNCRRGGTKPNTFGSVSSQLTIQAMINKITIRISPLGDDCSHEVLLPTPNCVLDSTTIRSGPQDRKTSQGLHRASDSSRCYYLVDWVCTAILSGVIVLIGIKLELSHQLDLDRKCCVRDYGLERRFSCVWNEFWLIKPENMMWDRARGVWLAPWMRYQVFAPLVALQAVNLFWYWNIWRIIITLVPTPCYASLHLTRLLQYGCIQKGSRRRPIRARGRRAQRKGGIVPGLFHLSILVCTHTFPYNENIFIDWLLHSGFETQEHSSNVDTKGINVIPAGDLNDQLFALRENQEPTLP</sequence>
<name>L8X084_THACA</name>
<gene>
    <name evidence="1" type="ORF">AG1IA_03512</name>
</gene>
<dbReference type="STRING" id="983506.L8X084"/>
<dbReference type="AlphaFoldDB" id="L8X084"/>
<evidence type="ECO:0000313" key="1">
    <source>
        <dbReference type="EMBL" id="ELU42492.1"/>
    </source>
</evidence>
<dbReference type="HOGENOM" id="CLU_824339_0_0_1"/>
<keyword evidence="2" id="KW-1185">Reference proteome</keyword>
<dbReference type="EMBL" id="AFRT01000802">
    <property type="protein sequence ID" value="ELU42492.1"/>
    <property type="molecule type" value="Genomic_DNA"/>
</dbReference>
<dbReference type="OrthoDB" id="3053196at2759"/>
<proteinExistence type="predicted"/>
<reference evidence="1 2" key="1">
    <citation type="journal article" date="2013" name="Nat. Commun.">
        <title>The evolution and pathogenic mechanisms of the rice sheath blight pathogen.</title>
        <authorList>
            <person name="Zheng A."/>
            <person name="Lin R."/>
            <person name="Xu L."/>
            <person name="Qin P."/>
            <person name="Tang C."/>
            <person name="Ai P."/>
            <person name="Zhang D."/>
            <person name="Liu Y."/>
            <person name="Sun Z."/>
            <person name="Feng H."/>
            <person name="Wang Y."/>
            <person name="Chen Y."/>
            <person name="Liang X."/>
            <person name="Fu R."/>
            <person name="Li Q."/>
            <person name="Zhang J."/>
            <person name="Yu X."/>
            <person name="Xie Z."/>
            <person name="Ding L."/>
            <person name="Guan P."/>
            <person name="Tang J."/>
            <person name="Liang Y."/>
            <person name="Wang S."/>
            <person name="Deng Q."/>
            <person name="Li S."/>
            <person name="Zhu J."/>
            <person name="Wang L."/>
            <person name="Liu H."/>
            <person name="Li P."/>
        </authorList>
    </citation>
    <scope>NUCLEOTIDE SEQUENCE [LARGE SCALE GENOMIC DNA]</scope>
    <source>
        <strain evidence="2">AG-1 IA</strain>
    </source>
</reference>
<evidence type="ECO:0000313" key="2">
    <source>
        <dbReference type="Proteomes" id="UP000011668"/>
    </source>
</evidence>